<accession>A0A4D8PP22</accession>
<keyword evidence="1" id="KW-0614">Plasmid</keyword>
<geneLocation type="plasmid" evidence="1 2">
    <name>p5</name>
</geneLocation>
<sequence>MSSPVQLSPQAHELMKALHQVLVWIRTEAVRHDDNSYKIIAVLANLAHNWPDWVAGNDFFKADMFIKDLEQAVSRDDIPSRFWTETIAPYLRRLAESLRVFQTGS</sequence>
<organism evidence="1 2">
    <name type="scientific">Azospirillum argentinense</name>
    <dbReference type="NCBI Taxonomy" id="2970906"/>
    <lineage>
        <taxon>Bacteria</taxon>
        <taxon>Pseudomonadati</taxon>
        <taxon>Pseudomonadota</taxon>
        <taxon>Alphaproteobacteria</taxon>
        <taxon>Rhodospirillales</taxon>
        <taxon>Azospirillaceae</taxon>
        <taxon>Azospirillum</taxon>
    </lineage>
</organism>
<reference evidence="1 2" key="1">
    <citation type="submission" date="2018-09" db="EMBL/GenBank/DDBJ databases">
        <title>Whole genome based analysis of evolution and adaptive divergence in Indian and Brazilian strains of Azospirillum brasilense.</title>
        <authorList>
            <person name="Singh C."/>
            <person name="Tripathi A.K."/>
        </authorList>
    </citation>
    <scope>NUCLEOTIDE SEQUENCE [LARGE SCALE GENOMIC DNA]</scope>
    <source>
        <strain evidence="1 2">MTCC4035</strain>
        <plasmid evidence="1 2">p5</plasmid>
    </source>
</reference>
<proteinExistence type="predicted"/>
<dbReference type="RefSeq" id="WP_137118943.1">
    <property type="nucleotide sequence ID" value="NZ_CP032326.1"/>
</dbReference>
<protein>
    <submittedName>
        <fullName evidence="1">Uncharacterized protein</fullName>
    </submittedName>
</protein>
<dbReference type="AlphaFoldDB" id="A0A4D8PP22"/>
<name>A0A4D8PP22_9PROT</name>
<evidence type="ECO:0000313" key="2">
    <source>
        <dbReference type="Proteomes" id="UP000298595"/>
    </source>
</evidence>
<dbReference type="KEGG" id="aare:D3093_33895"/>
<dbReference type="EMBL" id="CP032326">
    <property type="protein sequence ID" value="QCO00234.1"/>
    <property type="molecule type" value="Genomic_DNA"/>
</dbReference>
<evidence type="ECO:0000313" key="1">
    <source>
        <dbReference type="EMBL" id="QCO00234.1"/>
    </source>
</evidence>
<gene>
    <name evidence="1" type="ORF">D3093_33895</name>
</gene>
<dbReference type="Proteomes" id="UP000298595">
    <property type="component" value="Plasmid p5"/>
</dbReference>